<dbReference type="KEGG" id="char:116222121"/>
<feature type="region of interest" description="Disordered" evidence="1">
    <location>
        <begin position="1"/>
        <end position="52"/>
    </location>
</feature>
<gene>
    <name evidence="3" type="primary">LOC116222121</name>
</gene>
<evidence type="ECO:0000313" key="2">
    <source>
        <dbReference type="Proteomes" id="UP000515152"/>
    </source>
</evidence>
<proteinExistence type="predicted"/>
<dbReference type="RefSeq" id="XP_031430863.2">
    <property type="nucleotide sequence ID" value="XM_031575003.2"/>
</dbReference>
<sequence length="317" mass="35036">MAAASSIQPPSVHAIKQDNSPFPDSDSPESRHDEDAPSEGTSLRDLPVLDPEEIEKRLEKTNRELSNRRKILIKNLPQDTTNQEVHDILKEYELKYCFVDRNKGTGNCPSYITTALPPIYQRILGKMDACLSDACSQPFLVVVRHPKRHTFPMQAIQTCSVSASQPLAPGVLPRSPKSDRGSIVGHGIVSVAAPMHYQATRMMHCFLSARLSALNKLEPLPLTLEKHLGKTLGLGLFNYHLASDGPQLTQPAMYGLTVALPKAPHYKCRPVLRREIHDGIPKSLYEESLCCAVLSSSLGLYEESLCCPVLFSESESL</sequence>
<protein>
    <submittedName>
        <fullName evidence="3">Uncharacterized protein LOC116222121</fullName>
    </submittedName>
</protein>
<dbReference type="AlphaFoldDB" id="A0A6P8FS38"/>
<name>A0A6P8FS38_CLUHA</name>
<reference evidence="3" key="1">
    <citation type="submission" date="2025-08" db="UniProtKB">
        <authorList>
            <consortium name="RefSeq"/>
        </authorList>
    </citation>
    <scope>IDENTIFICATION</scope>
</reference>
<accession>A0A6P8FS38</accession>
<evidence type="ECO:0000256" key="1">
    <source>
        <dbReference type="SAM" id="MobiDB-lite"/>
    </source>
</evidence>
<organism evidence="2 3">
    <name type="scientific">Clupea harengus</name>
    <name type="common">Atlantic herring</name>
    <dbReference type="NCBI Taxonomy" id="7950"/>
    <lineage>
        <taxon>Eukaryota</taxon>
        <taxon>Metazoa</taxon>
        <taxon>Chordata</taxon>
        <taxon>Craniata</taxon>
        <taxon>Vertebrata</taxon>
        <taxon>Euteleostomi</taxon>
        <taxon>Actinopterygii</taxon>
        <taxon>Neopterygii</taxon>
        <taxon>Teleostei</taxon>
        <taxon>Clupei</taxon>
        <taxon>Clupeiformes</taxon>
        <taxon>Clupeoidei</taxon>
        <taxon>Clupeidae</taxon>
        <taxon>Clupea</taxon>
    </lineage>
</organism>
<dbReference type="Proteomes" id="UP000515152">
    <property type="component" value="Chromosome 10"/>
</dbReference>
<dbReference type="GeneID" id="116222121"/>
<evidence type="ECO:0000313" key="3">
    <source>
        <dbReference type="RefSeq" id="XP_031430863.2"/>
    </source>
</evidence>
<dbReference type="OrthoDB" id="639027at2759"/>
<keyword evidence="2" id="KW-1185">Reference proteome</keyword>